<dbReference type="HOGENOM" id="CLU_036419_2_1_1"/>
<dbReference type="AlphaFoldDB" id="S7QKP4"/>
<organism evidence="1 2">
    <name type="scientific">Gloeophyllum trabeum (strain ATCC 11539 / FP-39264 / Madison 617)</name>
    <name type="common">Brown rot fungus</name>
    <dbReference type="NCBI Taxonomy" id="670483"/>
    <lineage>
        <taxon>Eukaryota</taxon>
        <taxon>Fungi</taxon>
        <taxon>Dikarya</taxon>
        <taxon>Basidiomycota</taxon>
        <taxon>Agaricomycotina</taxon>
        <taxon>Agaricomycetes</taxon>
        <taxon>Gloeophyllales</taxon>
        <taxon>Gloeophyllaceae</taxon>
        <taxon>Gloeophyllum</taxon>
    </lineage>
</organism>
<dbReference type="Proteomes" id="UP000030669">
    <property type="component" value="Unassembled WGS sequence"/>
</dbReference>
<dbReference type="RefSeq" id="XP_007860247.1">
    <property type="nucleotide sequence ID" value="XM_007862056.1"/>
</dbReference>
<proteinExistence type="predicted"/>
<sequence length="398" mass="45906">MTSSSGPRIMEVLSRPPIHDLIFGQLSPAGLVRFSRTCKLAQAGVQSFYNRAFNINRHLSRFFKDPIAFRSLQARTATLISGSSALQFLDRTFYPDSDLDLYVHPGFAREIGRWLIDHEGYEYKPYESQNADFDTQDEVIMKAMRDAGLAPGQRTFSEDLHPFMNQMYRIPGVETVFSFERLNPNAGEDPLKVQIILASQTPLQCILGFHSTIVMNLITYNAAYALYPDATFEKRRAIVMGRMRAERDIQALQKYMRRGWKFQATVPDVPIPDYFRMTMDRSVLDSYTWSIPLSLEGVEPPRPLSLTSDPLTWDPVIFSSFRLQRQHKDDLMYMWYELVSSTVLRFKYLTASEDFLEILRNFFIAQGVLMHMRVDDEQGPAHLIGSEYWAWCGAHLTL</sequence>
<keyword evidence="2" id="KW-1185">Reference proteome</keyword>
<dbReference type="OrthoDB" id="3041043at2759"/>
<evidence type="ECO:0000313" key="2">
    <source>
        <dbReference type="Proteomes" id="UP000030669"/>
    </source>
</evidence>
<protein>
    <submittedName>
        <fullName evidence="1">Uncharacterized protein</fullName>
    </submittedName>
</protein>
<evidence type="ECO:0000313" key="1">
    <source>
        <dbReference type="EMBL" id="EPQ60361.1"/>
    </source>
</evidence>
<reference evidence="1 2" key="1">
    <citation type="journal article" date="2012" name="Science">
        <title>The Paleozoic origin of enzymatic lignin decomposition reconstructed from 31 fungal genomes.</title>
        <authorList>
            <person name="Floudas D."/>
            <person name="Binder M."/>
            <person name="Riley R."/>
            <person name="Barry K."/>
            <person name="Blanchette R.A."/>
            <person name="Henrissat B."/>
            <person name="Martinez A.T."/>
            <person name="Otillar R."/>
            <person name="Spatafora J.W."/>
            <person name="Yadav J.S."/>
            <person name="Aerts A."/>
            <person name="Benoit I."/>
            <person name="Boyd A."/>
            <person name="Carlson A."/>
            <person name="Copeland A."/>
            <person name="Coutinho P.M."/>
            <person name="de Vries R.P."/>
            <person name="Ferreira P."/>
            <person name="Findley K."/>
            <person name="Foster B."/>
            <person name="Gaskell J."/>
            <person name="Glotzer D."/>
            <person name="Gorecki P."/>
            <person name="Heitman J."/>
            <person name="Hesse C."/>
            <person name="Hori C."/>
            <person name="Igarashi K."/>
            <person name="Jurgens J.A."/>
            <person name="Kallen N."/>
            <person name="Kersten P."/>
            <person name="Kohler A."/>
            <person name="Kuees U."/>
            <person name="Kumar T.K.A."/>
            <person name="Kuo A."/>
            <person name="LaButti K."/>
            <person name="Larrondo L.F."/>
            <person name="Lindquist E."/>
            <person name="Ling A."/>
            <person name="Lombard V."/>
            <person name="Lucas S."/>
            <person name="Lundell T."/>
            <person name="Martin R."/>
            <person name="McLaughlin D.J."/>
            <person name="Morgenstern I."/>
            <person name="Morin E."/>
            <person name="Murat C."/>
            <person name="Nagy L.G."/>
            <person name="Nolan M."/>
            <person name="Ohm R.A."/>
            <person name="Patyshakuliyeva A."/>
            <person name="Rokas A."/>
            <person name="Ruiz-Duenas F.J."/>
            <person name="Sabat G."/>
            <person name="Salamov A."/>
            <person name="Samejima M."/>
            <person name="Schmutz J."/>
            <person name="Slot J.C."/>
            <person name="St John F."/>
            <person name="Stenlid J."/>
            <person name="Sun H."/>
            <person name="Sun S."/>
            <person name="Syed K."/>
            <person name="Tsang A."/>
            <person name="Wiebenga A."/>
            <person name="Young D."/>
            <person name="Pisabarro A."/>
            <person name="Eastwood D.C."/>
            <person name="Martin F."/>
            <person name="Cullen D."/>
            <person name="Grigoriev I.V."/>
            <person name="Hibbett D.S."/>
        </authorList>
    </citation>
    <scope>NUCLEOTIDE SEQUENCE [LARGE SCALE GENOMIC DNA]</scope>
    <source>
        <strain evidence="1 2">ATCC 11539</strain>
    </source>
</reference>
<dbReference type="KEGG" id="gtr:GLOTRDRAFT_31372"/>
<dbReference type="OMA" id="PAVENTW"/>
<name>S7QKP4_GLOTA</name>
<dbReference type="GeneID" id="19305385"/>
<dbReference type="eggNOG" id="ENOG502S6I6">
    <property type="taxonomic scope" value="Eukaryota"/>
</dbReference>
<gene>
    <name evidence="1" type="ORF">GLOTRDRAFT_31372</name>
</gene>
<accession>S7QKP4</accession>
<dbReference type="EMBL" id="KB469296">
    <property type="protein sequence ID" value="EPQ60361.1"/>
    <property type="molecule type" value="Genomic_DNA"/>
</dbReference>